<sequence length="130" mass="15025">MNERGFIYPIVLMVCLVVIIFVGFQVHQYVMDKQLLKEQVHHLKVDSLLHLAYADVQATLTEEGSLLNEKLSFSYEVGEVTLTFRKEMDGLQQFMIVAQLYSGETRRAWMYINVEQQQIEIYEEGTMGGA</sequence>
<dbReference type="Proteomes" id="UP000018895">
    <property type="component" value="Unassembled WGS sequence"/>
</dbReference>
<dbReference type="EMBL" id="BAUU01000025">
    <property type="protein sequence ID" value="GAE31843.1"/>
    <property type="molecule type" value="Genomic_DNA"/>
</dbReference>
<dbReference type="AlphaFoldDB" id="W4QJP0"/>
<evidence type="ECO:0008006" key="4">
    <source>
        <dbReference type="Google" id="ProtNLM"/>
    </source>
</evidence>
<keyword evidence="3" id="KW-1185">Reference proteome</keyword>
<comment type="caution">
    <text evidence="2">The sequence shown here is derived from an EMBL/GenBank/DDBJ whole genome shotgun (WGS) entry which is preliminary data.</text>
</comment>
<dbReference type="RefSeq" id="WP_035345975.1">
    <property type="nucleotide sequence ID" value="NZ_BAUU01000025.1"/>
</dbReference>
<keyword evidence="1" id="KW-0812">Transmembrane</keyword>
<keyword evidence="1" id="KW-0472">Membrane</keyword>
<dbReference type="STRING" id="1236971.JCM9152_3338"/>
<proteinExistence type="predicted"/>
<dbReference type="InterPro" id="IPR020372">
    <property type="entry name" value="Competence_ComGG"/>
</dbReference>
<organism evidence="2 3">
    <name type="scientific">Halalkalibacter hemicellulosilyticusJCM 9152</name>
    <dbReference type="NCBI Taxonomy" id="1236971"/>
    <lineage>
        <taxon>Bacteria</taxon>
        <taxon>Bacillati</taxon>
        <taxon>Bacillota</taxon>
        <taxon>Bacilli</taxon>
        <taxon>Bacillales</taxon>
        <taxon>Bacillaceae</taxon>
        <taxon>Halalkalibacter</taxon>
    </lineage>
</organism>
<dbReference type="Pfam" id="PF14173">
    <property type="entry name" value="ComGG"/>
    <property type="match status" value="1"/>
</dbReference>
<evidence type="ECO:0000313" key="2">
    <source>
        <dbReference type="EMBL" id="GAE31843.1"/>
    </source>
</evidence>
<name>W4QJP0_9BACI</name>
<dbReference type="OrthoDB" id="2933258at2"/>
<accession>W4QJP0</accession>
<evidence type="ECO:0000256" key="1">
    <source>
        <dbReference type="SAM" id="Phobius"/>
    </source>
</evidence>
<keyword evidence="1" id="KW-1133">Transmembrane helix</keyword>
<feature type="transmembrane region" description="Helical" evidence="1">
    <location>
        <begin position="6"/>
        <end position="24"/>
    </location>
</feature>
<gene>
    <name evidence="2" type="ORF">JCM9152_3338</name>
</gene>
<reference evidence="2" key="1">
    <citation type="journal article" date="2014" name="Genome Announc.">
        <title>Draft Genome Sequences of Three Alkaliphilic Bacillus Strains, Bacillus wakoensis JCM 9140T, Bacillus akibai JCM 9157T, and Bacillus hemicellulosilyticus JCM 9152T.</title>
        <authorList>
            <person name="Yuki M."/>
            <person name="Oshima K."/>
            <person name="Suda W."/>
            <person name="Oshida Y."/>
            <person name="Kitamura K."/>
            <person name="Iida T."/>
            <person name="Hattori M."/>
            <person name="Ohkuma M."/>
        </authorList>
    </citation>
    <scope>NUCLEOTIDE SEQUENCE [LARGE SCALE GENOMIC DNA]</scope>
    <source>
        <strain evidence="2">JCM 9152</strain>
    </source>
</reference>
<evidence type="ECO:0000313" key="3">
    <source>
        <dbReference type="Proteomes" id="UP000018895"/>
    </source>
</evidence>
<protein>
    <recommendedName>
        <fullName evidence="4">Late competence protein ComGG</fullName>
    </recommendedName>
</protein>